<keyword evidence="2" id="KW-1185">Reference proteome</keyword>
<dbReference type="EMBL" id="JACHDB010000001">
    <property type="protein sequence ID" value="MBB5431358.1"/>
    <property type="molecule type" value="Genomic_DNA"/>
</dbReference>
<protein>
    <submittedName>
        <fullName evidence="1">Uncharacterized protein</fullName>
    </submittedName>
</protein>
<proteinExistence type="predicted"/>
<accession>A0A7W8QK98</accession>
<evidence type="ECO:0000313" key="2">
    <source>
        <dbReference type="Proteomes" id="UP000572635"/>
    </source>
</evidence>
<dbReference type="AlphaFoldDB" id="A0A7W8QK98"/>
<reference evidence="1 2" key="1">
    <citation type="submission" date="2020-08" db="EMBL/GenBank/DDBJ databases">
        <title>Sequencing the genomes of 1000 actinobacteria strains.</title>
        <authorList>
            <person name="Klenk H.-P."/>
        </authorList>
    </citation>
    <scope>NUCLEOTIDE SEQUENCE [LARGE SCALE GENOMIC DNA]</scope>
    <source>
        <strain evidence="1 2">DSM 44551</strain>
    </source>
</reference>
<comment type="caution">
    <text evidence="1">The sequence shown here is derived from an EMBL/GenBank/DDBJ whole genome shotgun (WGS) entry which is preliminary data.</text>
</comment>
<sequence length="74" mass="8000">MKDYEIQFAPAASAYPEEDPGGIAVQRQEGRWATQGEVDAARDAVVAQLQGLGYQTRVISTEVVTSAGDWQDEA</sequence>
<dbReference type="Proteomes" id="UP000572635">
    <property type="component" value="Unassembled WGS sequence"/>
</dbReference>
<evidence type="ECO:0000313" key="1">
    <source>
        <dbReference type="EMBL" id="MBB5431358.1"/>
    </source>
</evidence>
<organism evidence="1 2">
    <name type="scientific">Nocardiopsis composta</name>
    <dbReference type="NCBI Taxonomy" id="157465"/>
    <lineage>
        <taxon>Bacteria</taxon>
        <taxon>Bacillati</taxon>
        <taxon>Actinomycetota</taxon>
        <taxon>Actinomycetes</taxon>
        <taxon>Streptosporangiales</taxon>
        <taxon>Nocardiopsidaceae</taxon>
        <taxon>Nocardiopsis</taxon>
    </lineage>
</organism>
<gene>
    <name evidence="1" type="ORF">HDA36_001442</name>
</gene>
<name>A0A7W8QK98_9ACTN</name>
<dbReference type="RefSeq" id="WP_184390966.1">
    <property type="nucleotide sequence ID" value="NZ_JACHDB010000001.1"/>
</dbReference>